<name>A0A7X5HTT7_9FIRM</name>
<dbReference type="PANTHER" id="PTHR24567:SF58">
    <property type="entry name" value="CYCLIC AMP-BINDING REGULATORY PROTEIN"/>
    <property type="match status" value="1"/>
</dbReference>
<reference evidence="6 7" key="1">
    <citation type="submission" date="2020-01" db="EMBL/GenBank/DDBJ databases">
        <title>Anaeroalcalibacter tamaniensis gen. nov., sp. nov., moderately halophilic strictly anaerobic fermenter bacterium from mud volcano of Taman peninsula.</title>
        <authorList>
            <person name="Frolova A."/>
            <person name="Merkel A.Y."/>
            <person name="Slobodkin A.I."/>
        </authorList>
    </citation>
    <scope>NUCLEOTIDE SEQUENCE [LARGE SCALE GENOMIC DNA]</scope>
    <source>
        <strain evidence="6 7">F-3ap</strain>
    </source>
</reference>
<dbReference type="Pfam" id="PF00027">
    <property type="entry name" value="cNMP_binding"/>
    <property type="match status" value="1"/>
</dbReference>
<dbReference type="InterPro" id="IPR012318">
    <property type="entry name" value="HTH_CRP"/>
</dbReference>
<dbReference type="GO" id="GO:0005829">
    <property type="term" value="C:cytosol"/>
    <property type="evidence" value="ECO:0007669"/>
    <property type="project" value="TreeGrafter"/>
</dbReference>
<proteinExistence type="predicted"/>
<dbReference type="Pfam" id="PF13545">
    <property type="entry name" value="HTH_Crp_2"/>
    <property type="match status" value="1"/>
</dbReference>
<keyword evidence="7" id="KW-1185">Reference proteome</keyword>
<evidence type="ECO:0000256" key="3">
    <source>
        <dbReference type="ARBA" id="ARBA00023163"/>
    </source>
</evidence>
<evidence type="ECO:0000256" key="2">
    <source>
        <dbReference type="ARBA" id="ARBA00023125"/>
    </source>
</evidence>
<dbReference type="Gene3D" id="2.60.120.10">
    <property type="entry name" value="Jelly Rolls"/>
    <property type="match status" value="1"/>
</dbReference>
<dbReference type="InterPro" id="IPR050397">
    <property type="entry name" value="Env_Response_Regulators"/>
</dbReference>
<evidence type="ECO:0000313" key="6">
    <source>
        <dbReference type="EMBL" id="NDL66523.1"/>
    </source>
</evidence>
<dbReference type="InterPro" id="IPR018490">
    <property type="entry name" value="cNMP-bd_dom_sf"/>
</dbReference>
<keyword evidence="2" id="KW-0238">DNA-binding</keyword>
<protein>
    <submittedName>
        <fullName evidence="6">Crp/Fnr family transcriptional regulator</fullName>
    </submittedName>
</protein>
<dbReference type="GO" id="GO:0003677">
    <property type="term" value="F:DNA binding"/>
    <property type="evidence" value="ECO:0007669"/>
    <property type="project" value="UniProtKB-KW"/>
</dbReference>
<dbReference type="Proteomes" id="UP000461585">
    <property type="component" value="Unassembled WGS sequence"/>
</dbReference>
<dbReference type="GO" id="GO:0003700">
    <property type="term" value="F:DNA-binding transcription factor activity"/>
    <property type="evidence" value="ECO:0007669"/>
    <property type="project" value="TreeGrafter"/>
</dbReference>
<organism evidence="6 7">
    <name type="scientific">Anaerotalea alkaliphila</name>
    <dbReference type="NCBI Taxonomy" id="2662126"/>
    <lineage>
        <taxon>Bacteria</taxon>
        <taxon>Bacillati</taxon>
        <taxon>Bacillota</taxon>
        <taxon>Clostridia</taxon>
        <taxon>Eubacteriales</taxon>
        <taxon>Anaerotalea</taxon>
    </lineage>
</organism>
<feature type="domain" description="Cyclic nucleotide-binding" evidence="4">
    <location>
        <begin position="14"/>
        <end position="111"/>
    </location>
</feature>
<accession>A0A7X5HTT7</accession>
<evidence type="ECO:0000259" key="4">
    <source>
        <dbReference type="PROSITE" id="PS50042"/>
    </source>
</evidence>
<dbReference type="EMBL" id="JAAEEH010000003">
    <property type="protein sequence ID" value="NDL66523.1"/>
    <property type="molecule type" value="Genomic_DNA"/>
</dbReference>
<keyword evidence="3" id="KW-0804">Transcription</keyword>
<dbReference type="SUPFAM" id="SSF46785">
    <property type="entry name" value="Winged helix' DNA-binding domain"/>
    <property type="match status" value="1"/>
</dbReference>
<dbReference type="InterPro" id="IPR014710">
    <property type="entry name" value="RmlC-like_jellyroll"/>
</dbReference>
<dbReference type="PROSITE" id="PS51063">
    <property type="entry name" value="HTH_CRP_2"/>
    <property type="match status" value="1"/>
</dbReference>
<dbReference type="SMART" id="SM00419">
    <property type="entry name" value="HTH_CRP"/>
    <property type="match status" value="1"/>
</dbReference>
<dbReference type="SMART" id="SM00100">
    <property type="entry name" value="cNMP"/>
    <property type="match status" value="1"/>
</dbReference>
<gene>
    <name evidence="6" type="ORF">GXN74_02010</name>
</gene>
<comment type="caution">
    <text evidence="6">The sequence shown here is derived from an EMBL/GenBank/DDBJ whole genome shotgun (WGS) entry which is preliminary data.</text>
</comment>
<dbReference type="CDD" id="cd00038">
    <property type="entry name" value="CAP_ED"/>
    <property type="match status" value="1"/>
</dbReference>
<dbReference type="InterPro" id="IPR036390">
    <property type="entry name" value="WH_DNA-bd_sf"/>
</dbReference>
<dbReference type="PROSITE" id="PS50042">
    <property type="entry name" value="CNMP_BINDING_3"/>
    <property type="match status" value="1"/>
</dbReference>
<dbReference type="PANTHER" id="PTHR24567">
    <property type="entry name" value="CRP FAMILY TRANSCRIPTIONAL REGULATORY PROTEIN"/>
    <property type="match status" value="1"/>
</dbReference>
<dbReference type="RefSeq" id="WP_162369252.1">
    <property type="nucleotide sequence ID" value="NZ_JAAEEH010000003.1"/>
</dbReference>
<evidence type="ECO:0000313" key="7">
    <source>
        <dbReference type="Proteomes" id="UP000461585"/>
    </source>
</evidence>
<dbReference type="SUPFAM" id="SSF51206">
    <property type="entry name" value="cAMP-binding domain-like"/>
    <property type="match status" value="1"/>
</dbReference>
<sequence>MYQKWHSVLKGISLFDDIRTEELEHLLTCLRPTMKAYAKGETICMVEDPFEGLGIVLRGEVTVAKENEIGDRVILVKLDAGHIFGEMIAFSGMKKWIVNVYASSDVEVMFLPPDRMIQTCQASCTYHTRMVLNMLKILSEKALLLNRKVEYLSIKSMRSKLAKFLLEQYHKAGKTTFMVPLSRNELAEFLNVSRPSMSREIARMKDEGIIDYYQASFKILQLEALVEAMK</sequence>
<evidence type="ECO:0000259" key="5">
    <source>
        <dbReference type="PROSITE" id="PS51063"/>
    </source>
</evidence>
<evidence type="ECO:0000256" key="1">
    <source>
        <dbReference type="ARBA" id="ARBA00023015"/>
    </source>
</evidence>
<keyword evidence="1" id="KW-0805">Transcription regulation</keyword>
<dbReference type="InterPro" id="IPR000595">
    <property type="entry name" value="cNMP-bd_dom"/>
</dbReference>
<feature type="domain" description="HTH crp-type" evidence="5">
    <location>
        <begin position="155"/>
        <end position="223"/>
    </location>
</feature>
<dbReference type="AlphaFoldDB" id="A0A7X5HTT7"/>